<protein>
    <submittedName>
        <fullName evidence="2">Uncharacterized protein</fullName>
    </submittedName>
</protein>
<feature type="region of interest" description="Disordered" evidence="1">
    <location>
        <begin position="1"/>
        <end position="59"/>
    </location>
</feature>
<feature type="compositionally biased region" description="Basic residues" evidence="1">
    <location>
        <begin position="1"/>
        <end position="10"/>
    </location>
</feature>
<feature type="region of interest" description="Disordered" evidence="1">
    <location>
        <begin position="211"/>
        <end position="232"/>
    </location>
</feature>
<gene>
    <name evidence="2" type="ORF">EXIGLDRAFT_702739</name>
</gene>
<feature type="compositionally biased region" description="Polar residues" evidence="1">
    <location>
        <begin position="131"/>
        <end position="148"/>
    </location>
</feature>
<feature type="region of interest" description="Disordered" evidence="1">
    <location>
        <begin position="92"/>
        <end position="158"/>
    </location>
</feature>
<evidence type="ECO:0000256" key="1">
    <source>
        <dbReference type="SAM" id="MobiDB-lite"/>
    </source>
</evidence>
<reference evidence="2 3" key="1">
    <citation type="journal article" date="2016" name="Mol. Biol. Evol.">
        <title>Comparative Genomics of Early-Diverging Mushroom-Forming Fungi Provides Insights into the Origins of Lignocellulose Decay Capabilities.</title>
        <authorList>
            <person name="Nagy L.G."/>
            <person name="Riley R."/>
            <person name="Tritt A."/>
            <person name="Adam C."/>
            <person name="Daum C."/>
            <person name="Floudas D."/>
            <person name="Sun H."/>
            <person name="Yadav J.S."/>
            <person name="Pangilinan J."/>
            <person name="Larsson K.H."/>
            <person name="Matsuura K."/>
            <person name="Barry K."/>
            <person name="Labutti K."/>
            <person name="Kuo R."/>
            <person name="Ohm R.A."/>
            <person name="Bhattacharya S.S."/>
            <person name="Shirouzu T."/>
            <person name="Yoshinaga Y."/>
            <person name="Martin F.M."/>
            <person name="Grigoriev I.V."/>
            <person name="Hibbett D.S."/>
        </authorList>
    </citation>
    <scope>NUCLEOTIDE SEQUENCE [LARGE SCALE GENOMIC DNA]</scope>
    <source>
        <strain evidence="2 3">HHB12029</strain>
    </source>
</reference>
<dbReference type="EMBL" id="KV426332">
    <property type="protein sequence ID" value="KZV82311.1"/>
    <property type="molecule type" value="Genomic_DNA"/>
</dbReference>
<dbReference type="InParanoid" id="A0A165CE89"/>
<dbReference type="AlphaFoldDB" id="A0A165CE89"/>
<name>A0A165CE89_EXIGL</name>
<proteinExistence type="predicted"/>
<evidence type="ECO:0000313" key="2">
    <source>
        <dbReference type="EMBL" id="KZV82311.1"/>
    </source>
</evidence>
<evidence type="ECO:0000313" key="3">
    <source>
        <dbReference type="Proteomes" id="UP000077266"/>
    </source>
</evidence>
<dbReference type="Proteomes" id="UP000077266">
    <property type="component" value="Unassembled WGS sequence"/>
</dbReference>
<accession>A0A165CE89</accession>
<organism evidence="2 3">
    <name type="scientific">Exidia glandulosa HHB12029</name>
    <dbReference type="NCBI Taxonomy" id="1314781"/>
    <lineage>
        <taxon>Eukaryota</taxon>
        <taxon>Fungi</taxon>
        <taxon>Dikarya</taxon>
        <taxon>Basidiomycota</taxon>
        <taxon>Agaricomycotina</taxon>
        <taxon>Agaricomycetes</taxon>
        <taxon>Auriculariales</taxon>
        <taxon>Exidiaceae</taxon>
        <taxon>Exidia</taxon>
    </lineage>
</organism>
<feature type="compositionally biased region" description="Polar residues" evidence="1">
    <location>
        <begin position="213"/>
        <end position="223"/>
    </location>
</feature>
<keyword evidence="3" id="KW-1185">Reference proteome</keyword>
<feature type="compositionally biased region" description="Basic and acidic residues" evidence="1">
    <location>
        <begin position="42"/>
        <end position="52"/>
    </location>
</feature>
<sequence length="232" mass="25531">MPLKRQRSRSSSKASFPSKKHKLNVRPVVDNARFAHSPSIADKAETIDKEESLPYNLEHNASDHWSDEWFSAESMDGASDQSSNHESIGALEPANIEPSNSGDTHEGPSPTNDKIDVDTVDTTTKRWRKYSPSTNSTDVGTSRGTESGSHGKGDKTSLSSDELSLLRYLTRPAGHPGYAPYRCKHVCVINNFRGPIDRVIVHTICRGRHNHETTGLSRSTSSSDCEDRGVDV</sequence>